<accession>A0ABQ9DCZ0</accession>
<organism evidence="1 2">
    <name type="scientific">Willisornis vidua</name>
    <name type="common">Xingu scale-backed antbird</name>
    <dbReference type="NCBI Taxonomy" id="1566151"/>
    <lineage>
        <taxon>Eukaryota</taxon>
        <taxon>Metazoa</taxon>
        <taxon>Chordata</taxon>
        <taxon>Craniata</taxon>
        <taxon>Vertebrata</taxon>
        <taxon>Euteleostomi</taxon>
        <taxon>Archelosauria</taxon>
        <taxon>Archosauria</taxon>
        <taxon>Dinosauria</taxon>
        <taxon>Saurischia</taxon>
        <taxon>Theropoda</taxon>
        <taxon>Coelurosauria</taxon>
        <taxon>Aves</taxon>
        <taxon>Neognathae</taxon>
        <taxon>Neoaves</taxon>
        <taxon>Telluraves</taxon>
        <taxon>Australaves</taxon>
        <taxon>Passeriformes</taxon>
        <taxon>Thamnophilidae</taxon>
        <taxon>Willisornis</taxon>
    </lineage>
</organism>
<reference evidence="1" key="1">
    <citation type="submission" date="2019-10" db="EMBL/GenBank/DDBJ databases">
        <authorList>
            <person name="Soares A.E.R."/>
            <person name="Aleixo A."/>
            <person name="Schneider P."/>
            <person name="Miyaki C.Y."/>
            <person name="Schneider M.P."/>
            <person name="Mello C."/>
            <person name="Vasconcelos A.T.R."/>
        </authorList>
    </citation>
    <scope>NUCLEOTIDE SEQUENCE</scope>
    <source>
        <tissue evidence="1">Muscle</tissue>
    </source>
</reference>
<evidence type="ECO:0000313" key="2">
    <source>
        <dbReference type="Proteomes" id="UP001145742"/>
    </source>
</evidence>
<dbReference type="EMBL" id="WHWB01033843">
    <property type="protein sequence ID" value="KAJ7416262.1"/>
    <property type="molecule type" value="Genomic_DNA"/>
</dbReference>
<keyword evidence="2" id="KW-1185">Reference proteome</keyword>
<comment type="caution">
    <text evidence="1">The sequence shown here is derived from an EMBL/GenBank/DDBJ whole genome shotgun (WGS) entry which is preliminary data.</text>
</comment>
<gene>
    <name evidence="1" type="ORF">WISP_72574</name>
</gene>
<sequence length="151" mass="16645">MELVKGLEHKSDEEHLRELGLFSLEKGGLRVVALYNYLKGASGGAWWSREPPAAHGELYTTADGCPKQSVTPSKAHNGEAFWQDLWTCGERNPCQSRFAGGTSDATEDPHWTSLFLKDFEEWQNTFGGHLGVQQGLILNSKELIVKGGDAI</sequence>
<name>A0ABQ9DCZ0_9PASS</name>
<proteinExistence type="predicted"/>
<dbReference type="Proteomes" id="UP001145742">
    <property type="component" value="Unassembled WGS sequence"/>
</dbReference>
<protein>
    <submittedName>
        <fullName evidence="1">Uncharacterized protein</fullName>
    </submittedName>
</protein>
<evidence type="ECO:0000313" key="1">
    <source>
        <dbReference type="EMBL" id="KAJ7416262.1"/>
    </source>
</evidence>